<organism evidence="1 2">
    <name type="scientific">Pleurotus cornucopiae</name>
    <name type="common">Cornucopia mushroom</name>
    <dbReference type="NCBI Taxonomy" id="5321"/>
    <lineage>
        <taxon>Eukaryota</taxon>
        <taxon>Fungi</taxon>
        <taxon>Dikarya</taxon>
        <taxon>Basidiomycota</taxon>
        <taxon>Agaricomycotina</taxon>
        <taxon>Agaricomycetes</taxon>
        <taxon>Agaricomycetidae</taxon>
        <taxon>Agaricales</taxon>
        <taxon>Pleurotineae</taxon>
        <taxon>Pleurotaceae</taxon>
        <taxon>Pleurotus</taxon>
    </lineage>
</organism>
<protein>
    <submittedName>
        <fullName evidence="1">Uncharacterized protein</fullName>
    </submittedName>
</protein>
<keyword evidence="2" id="KW-1185">Reference proteome</keyword>
<dbReference type="Proteomes" id="UP000824881">
    <property type="component" value="Unassembled WGS sequence"/>
</dbReference>
<comment type="caution">
    <text evidence="1">The sequence shown here is derived from an EMBL/GenBank/DDBJ whole genome shotgun (WGS) entry which is preliminary data.</text>
</comment>
<name>A0ACB7IKD2_PLECO</name>
<dbReference type="EMBL" id="WQMT02000010">
    <property type="protein sequence ID" value="KAG9218311.1"/>
    <property type="molecule type" value="Genomic_DNA"/>
</dbReference>
<accession>A0ACB7IKD2</accession>
<proteinExistence type="predicted"/>
<gene>
    <name evidence="1" type="ORF">CCMSSC00406_0007318</name>
</gene>
<sequence length="1705" mass="192683">METGDTSDPNQTTLCITHTQQHLAFTASTFTVASSAGNWIPRQAPSALYTFPSDLASQLRVEMPMEGVERLPGGLIEDVPEDALALIAAPQGDAEMNDNPESDGTTPRKRLKAISGADTDRGSMARTVTRVVEAKQRERPAHAQQASRRRLQKKKEELQFTSAQLLARAQDINSREELVERLWAQTQRNQLEMQALALQLDQERAGYLNQLANKEDEVQALRQDQVRLQQHLQSAELRAASVEPVVILAKDAEEEITRLKRHVLMQEQQISKFERILERVNHRNRQDRGSDNRSARHGGSARGRSRSRSRKGQRADSKTPTRGQQAATPTPSGSRQPTPSTSRQPTPSTSRQPTPSTFQRSQPSATNPSEPTVEDLHESQPPGGWDFPETHRPAPSASRQPTPLTSRQSRPPSATNPSDPPAPSASRQPTPSTSQQSQPSATNPSDPTSEDLRASQPPGGWDFPERSRESCSHCGRGSRDADSDNEIPENDRRSYHSDEELDDEDEEVHNARSNCRTCGGERRRRKTTAAIRRDVLLKQKRSESSTVRKEFLDECRRLFKKTLKVKNDADYAYYEGATAEEINSWVANQGPGPSEENLKLDMEGGVGSEWNAEVMHILMDKLRKYCLANKVLKKNPREDGYMRDLLEEKFKRIRKQWQAGQLKAGETADALEDRLRQKSDSKLKEARQNGRRSSKFLMRQRILRAKVETQTGRSRAMWQWASEVVETLGVGGMSSEESDTDSEDKTECTLKVKKMVWRRNIDKMLQEIDDCRIGAKATAGVFGKQGSKPMKRTRPAELVSRRQATAGLPEVLYDQEWLGKRKRTTTAPTPHSGSPLYRTRLYPTSLPSYQPNPAVHIIILPFMSSSSSCPFSICVQNGNVFTAVNTDQFPDFPPLEYLIRPSDLSLGPEDTQQLSWATNEYPQLICMPKGPMVYQGPLLERLNYTSQSIPIVETRRGHFQLEEGLQKSWYELQQMFVDISSKLYQATPYPLGQEYYPLPETFGFSRGHTSRGRAVACALRSRDAFVPLIATMKLFYHSMPRHGAETHPIEVVDWLIGQGTHPEVANRVSEVLWQFGSPSRGALIDPTKVRFLDYVYKFCSNPPLGRHAKPIPVWFYWGPLPDQMSAWRPPRTDVSMYCPTAQQLQQYLHRAPTSLPPPPPISDVSTAPVPDQLSRQRQGETMQAFFEREAQWAKKKERHESDAERLKRMDRVKAASKGLDPGKKGAWVFVWENDSGYDIRRHVGRREVGDIWSSFSESQRRYNSFRNEWDLCVDFDPAAIPDEDMDDDSFDDNDTTYAADPPSFPSRLSEVPASSHLASSYEHLLEDPEHSVAEASGSPAVPFDTFLRSFLGLLGASPPVSLSAATPLIPAKNVKGILGYSQVNITDNVQQSLVPFVSALLANPPFLPKSCDLHPQSISPVDLPLLRPHVHRFSLGKDIRCRQFFKIGCITVEEKTDEDMNPPWHVVVEHAAIALFCARFFPSSCQNVDAYTVVRYFVNHGIAFKTPVLRSVDRIVPIQSVVQYDYRRQGYQPTRTDYAHYEARRDAFLRTPRGRAAIAMGGIIWRLSRDVVDIADVLAGPTEQATIWTRTNCSDDEAYVDDALTEYELDLIIGNYKVSVDPNFEAELSWWPKHWNFTNTSLDMHIWTQNAEDWFQHRLERLRDGTAPLRTSREWKKSMMLLKKAGQLTKNFESLSQDVFPPAPP</sequence>
<reference evidence="1 2" key="1">
    <citation type="journal article" date="2021" name="Appl. Environ. Microbiol.">
        <title>Genetic linkage and physical mapping for an oyster mushroom Pleurotus cornucopiae and QTL analysis for the trait cap color.</title>
        <authorList>
            <person name="Zhang Y."/>
            <person name="Gao W."/>
            <person name="Sonnenberg A."/>
            <person name="Chen Q."/>
            <person name="Zhang J."/>
            <person name="Huang C."/>
        </authorList>
    </citation>
    <scope>NUCLEOTIDE SEQUENCE [LARGE SCALE GENOMIC DNA]</scope>
    <source>
        <strain evidence="1">CCMSSC00406</strain>
    </source>
</reference>
<evidence type="ECO:0000313" key="1">
    <source>
        <dbReference type="EMBL" id="KAG9218311.1"/>
    </source>
</evidence>
<evidence type="ECO:0000313" key="2">
    <source>
        <dbReference type="Proteomes" id="UP000824881"/>
    </source>
</evidence>